<evidence type="ECO:0000313" key="1">
    <source>
        <dbReference type="EMBL" id="KAI4374423.1"/>
    </source>
</evidence>
<reference evidence="2" key="1">
    <citation type="journal article" date="2023" name="Front. Plant Sci.">
        <title>Chromosomal-level genome assembly of Melastoma candidum provides insights into trichome evolution.</title>
        <authorList>
            <person name="Zhong Y."/>
            <person name="Wu W."/>
            <person name="Sun C."/>
            <person name="Zou P."/>
            <person name="Liu Y."/>
            <person name="Dai S."/>
            <person name="Zhou R."/>
        </authorList>
    </citation>
    <scope>NUCLEOTIDE SEQUENCE [LARGE SCALE GENOMIC DNA]</scope>
</reference>
<protein>
    <submittedName>
        <fullName evidence="1">Uncharacterized protein</fullName>
    </submittedName>
</protein>
<proteinExistence type="predicted"/>
<accession>A0ACB9R7D1</accession>
<dbReference type="Proteomes" id="UP001057402">
    <property type="component" value="Chromosome 4"/>
</dbReference>
<keyword evidence="2" id="KW-1185">Reference proteome</keyword>
<comment type="caution">
    <text evidence="1">The sequence shown here is derived from an EMBL/GenBank/DDBJ whole genome shotgun (WGS) entry which is preliminary data.</text>
</comment>
<organism evidence="1 2">
    <name type="scientific">Melastoma candidum</name>
    <dbReference type="NCBI Taxonomy" id="119954"/>
    <lineage>
        <taxon>Eukaryota</taxon>
        <taxon>Viridiplantae</taxon>
        <taxon>Streptophyta</taxon>
        <taxon>Embryophyta</taxon>
        <taxon>Tracheophyta</taxon>
        <taxon>Spermatophyta</taxon>
        <taxon>Magnoliopsida</taxon>
        <taxon>eudicotyledons</taxon>
        <taxon>Gunneridae</taxon>
        <taxon>Pentapetalae</taxon>
        <taxon>rosids</taxon>
        <taxon>malvids</taxon>
        <taxon>Myrtales</taxon>
        <taxon>Melastomataceae</taxon>
        <taxon>Melastomatoideae</taxon>
        <taxon>Melastomateae</taxon>
        <taxon>Melastoma</taxon>
    </lineage>
</organism>
<name>A0ACB9R7D1_9MYRT</name>
<gene>
    <name evidence="1" type="ORF">MLD38_012420</name>
</gene>
<dbReference type="EMBL" id="CM042883">
    <property type="protein sequence ID" value="KAI4374423.1"/>
    <property type="molecule type" value="Genomic_DNA"/>
</dbReference>
<sequence length="169" mass="19388">MRRSWETSLKRIDSGTSPSGNCCRSVEMYCFNSCNEFYTIAMRNGLSLHEASIVAFVKNLLLNPSRMARSKVLGFLLLLFFHAVLLSIFVIQGFNADHSILVRREQLFQGNFKGEDRNSRRLMIGSTMPTCTYNECRGCRFGCRAEQVPVEGNDPVHSAYRYRCVCHRR</sequence>
<evidence type="ECO:0000313" key="2">
    <source>
        <dbReference type="Proteomes" id="UP001057402"/>
    </source>
</evidence>